<dbReference type="EMBL" id="CP012040">
    <property type="protein sequence ID" value="AKP53671.1"/>
    <property type="molecule type" value="Genomic_DNA"/>
</dbReference>
<dbReference type="AlphaFoldDB" id="A0A0H4PGL7"/>
<sequence>MESALLEKSVENAIAKLSKLTINEGLTAELEWCLGSYRFDNNPEGLKMKSKLALELLKETKEKSSRSVSKKLITDLEKAIVN</sequence>
<evidence type="ECO:0000313" key="2">
    <source>
        <dbReference type="Proteomes" id="UP000036520"/>
    </source>
</evidence>
<gene>
    <name evidence="1" type="ORF">CA2015_4326</name>
</gene>
<organism evidence="1 2">
    <name type="scientific">Cyclobacterium amurskyense</name>
    <dbReference type="NCBI Taxonomy" id="320787"/>
    <lineage>
        <taxon>Bacteria</taxon>
        <taxon>Pseudomonadati</taxon>
        <taxon>Bacteroidota</taxon>
        <taxon>Cytophagia</taxon>
        <taxon>Cytophagales</taxon>
        <taxon>Cyclobacteriaceae</taxon>
        <taxon>Cyclobacterium</taxon>
    </lineage>
</organism>
<reference evidence="1 2" key="1">
    <citation type="submission" date="2015-07" db="EMBL/GenBank/DDBJ databases">
        <authorList>
            <person name="Kim K.M."/>
        </authorList>
    </citation>
    <scope>NUCLEOTIDE SEQUENCE [LARGE SCALE GENOMIC DNA]</scope>
    <source>
        <strain evidence="1 2">KCTC 12363</strain>
    </source>
</reference>
<accession>A0A0H4PGL7</accession>
<name>A0A0H4PGL7_9BACT</name>
<dbReference type="Proteomes" id="UP000036520">
    <property type="component" value="Chromosome"/>
</dbReference>
<keyword evidence="2" id="KW-1185">Reference proteome</keyword>
<protein>
    <submittedName>
        <fullName evidence="1">Uncharacterized protein</fullName>
    </submittedName>
</protein>
<proteinExistence type="predicted"/>
<dbReference type="KEGG" id="camu:CA2015_4326"/>
<dbReference type="RefSeq" id="WP_048643750.1">
    <property type="nucleotide sequence ID" value="NZ_CP012040.1"/>
</dbReference>
<dbReference type="OrthoDB" id="839653at2"/>
<evidence type="ECO:0000313" key="1">
    <source>
        <dbReference type="EMBL" id="AKP53671.1"/>
    </source>
</evidence>